<dbReference type="PROSITE" id="PS50112">
    <property type="entry name" value="PAS"/>
    <property type="match status" value="1"/>
</dbReference>
<dbReference type="SUPFAM" id="SSF55073">
    <property type="entry name" value="Nucleotide cyclase"/>
    <property type="match status" value="1"/>
</dbReference>
<reference evidence="6 7" key="1">
    <citation type="journal article" date="1998" name="Nature">
        <title>The complete genome of the hyperthermophilic bacterium Aquifex aeolicus.</title>
        <authorList>
            <person name="Deckert G."/>
            <person name="Warren P.V."/>
            <person name="Gaasterland T."/>
            <person name="Young W.G."/>
            <person name="Lenox A.L."/>
            <person name="Graham D.E."/>
            <person name="Overbeek R."/>
            <person name="Snead M.A."/>
            <person name="Keller M."/>
            <person name="Aujay M."/>
            <person name="Huber R."/>
            <person name="Feldman R.A."/>
            <person name="Short J.M."/>
            <person name="Olson G.J."/>
            <person name="Swanson R.V."/>
        </authorList>
    </citation>
    <scope>NUCLEOTIDE SEQUENCE [LARGE SCALE GENOMIC DNA]</scope>
    <source>
        <strain evidence="6 7">VF5</strain>
    </source>
</reference>
<dbReference type="NCBIfam" id="TIGR00254">
    <property type="entry name" value="GGDEF"/>
    <property type="match status" value="1"/>
</dbReference>
<dbReference type="KEGG" id="aae:aq_027"/>
<dbReference type="STRING" id="224324.aq_027"/>
<dbReference type="InterPro" id="IPR001633">
    <property type="entry name" value="EAL_dom"/>
</dbReference>
<dbReference type="CDD" id="cd01948">
    <property type="entry name" value="EAL"/>
    <property type="match status" value="1"/>
</dbReference>
<dbReference type="SUPFAM" id="SSF141868">
    <property type="entry name" value="EAL domain-like"/>
    <property type="match status" value="1"/>
</dbReference>
<evidence type="ECO:0000313" key="6">
    <source>
        <dbReference type="EMBL" id="AAC06414.1"/>
    </source>
</evidence>
<dbReference type="eggNOG" id="COG2199">
    <property type="taxonomic scope" value="Bacteria"/>
</dbReference>
<dbReference type="AlphaFoldDB" id="O66446"/>
<dbReference type="CDD" id="cd01949">
    <property type="entry name" value="GGDEF"/>
    <property type="match status" value="1"/>
</dbReference>
<dbReference type="HOGENOM" id="CLU_000445_70_20_0"/>
<dbReference type="InterPro" id="IPR013655">
    <property type="entry name" value="PAS_fold_3"/>
</dbReference>
<dbReference type="InterPro" id="IPR052155">
    <property type="entry name" value="Biofilm_reg_signaling"/>
</dbReference>
<dbReference type="Pfam" id="PF00990">
    <property type="entry name" value="GGDEF"/>
    <property type="match status" value="1"/>
</dbReference>
<dbReference type="SMART" id="SM00086">
    <property type="entry name" value="PAC"/>
    <property type="match status" value="1"/>
</dbReference>
<dbReference type="InParanoid" id="O66446"/>
<dbReference type="InterPro" id="IPR000160">
    <property type="entry name" value="GGDEF_dom"/>
</dbReference>
<dbReference type="PIR" id="C70302">
    <property type="entry name" value="C70302"/>
</dbReference>
<dbReference type="SMART" id="SM00052">
    <property type="entry name" value="EAL"/>
    <property type="match status" value="1"/>
</dbReference>
<evidence type="ECO:0000313" key="7">
    <source>
        <dbReference type="Proteomes" id="UP000000798"/>
    </source>
</evidence>
<evidence type="ECO:0000259" key="5">
    <source>
        <dbReference type="PROSITE" id="PS50887"/>
    </source>
</evidence>
<gene>
    <name evidence="6" type="ordered locus">aq_027</name>
</gene>
<dbReference type="InterPro" id="IPR035965">
    <property type="entry name" value="PAS-like_dom_sf"/>
</dbReference>
<dbReference type="Gene3D" id="3.30.450.20">
    <property type="entry name" value="PAS domain"/>
    <property type="match status" value="2"/>
</dbReference>
<dbReference type="GO" id="GO:0005886">
    <property type="term" value="C:plasma membrane"/>
    <property type="evidence" value="ECO:0000318"/>
    <property type="project" value="GO_Central"/>
</dbReference>
<dbReference type="EnsemblBacteria" id="AAC06414">
    <property type="protein sequence ID" value="AAC06414"/>
    <property type="gene ID" value="aq_027"/>
</dbReference>
<dbReference type="Gene3D" id="3.30.70.270">
    <property type="match status" value="1"/>
</dbReference>
<dbReference type="Pfam" id="PF00563">
    <property type="entry name" value="EAL"/>
    <property type="match status" value="1"/>
</dbReference>
<dbReference type="InterPro" id="IPR029787">
    <property type="entry name" value="Nucleotide_cyclase"/>
</dbReference>
<accession>O66446</accession>
<dbReference type="PROSITE" id="PS50113">
    <property type="entry name" value="PAC"/>
    <property type="match status" value="1"/>
</dbReference>
<dbReference type="InterPro" id="IPR001610">
    <property type="entry name" value="PAC"/>
</dbReference>
<dbReference type="InterPro" id="IPR035919">
    <property type="entry name" value="EAL_sf"/>
</dbReference>
<dbReference type="PANTHER" id="PTHR44757:SF2">
    <property type="entry name" value="BIOFILM ARCHITECTURE MAINTENANCE PROTEIN MBAA"/>
    <property type="match status" value="1"/>
</dbReference>
<dbReference type="OrthoDB" id="9762141at2"/>
<organism evidence="6 7">
    <name type="scientific">Aquifex aeolicus (strain VF5)</name>
    <dbReference type="NCBI Taxonomy" id="224324"/>
    <lineage>
        <taxon>Bacteria</taxon>
        <taxon>Pseudomonadati</taxon>
        <taxon>Aquificota</taxon>
        <taxon>Aquificia</taxon>
        <taxon>Aquificales</taxon>
        <taxon>Aquificaceae</taxon>
        <taxon>Aquifex</taxon>
    </lineage>
</organism>
<dbReference type="GO" id="GO:0071111">
    <property type="term" value="F:cyclic-guanylate-specific phosphodiesterase activity"/>
    <property type="evidence" value="ECO:0000318"/>
    <property type="project" value="GO_Central"/>
</dbReference>
<evidence type="ECO:0000259" key="2">
    <source>
        <dbReference type="PROSITE" id="PS50112"/>
    </source>
</evidence>
<keyword evidence="7" id="KW-1185">Reference proteome</keyword>
<protein>
    <submittedName>
        <fullName evidence="6">Uncharacterized protein</fullName>
    </submittedName>
</protein>
<dbReference type="NCBIfam" id="TIGR00229">
    <property type="entry name" value="sensory_box"/>
    <property type="match status" value="1"/>
</dbReference>
<name>O66446_AQUAE</name>
<dbReference type="CDD" id="cd00130">
    <property type="entry name" value="PAS"/>
    <property type="match status" value="1"/>
</dbReference>
<feature type="domain" description="PAS" evidence="2">
    <location>
        <begin position="74"/>
        <end position="118"/>
    </location>
</feature>
<dbReference type="SMART" id="SM00091">
    <property type="entry name" value="PAS"/>
    <property type="match status" value="1"/>
</dbReference>
<dbReference type="PROSITE" id="PS50883">
    <property type="entry name" value="EAL"/>
    <property type="match status" value="1"/>
</dbReference>
<dbReference type="SMART" id="SM00267">
    <property type="entry name" value="GGDEF"/>
    <property type="match status" value="1"/>
</dbReference>
<proteinExistence type="predicted"/>
<dbReference type="SUPFAM" id="SSF55785">
    <property type="entry name" value="PYP-like sensor domain (PAS domain)"/>
    <property type="match status" value="2"/>
</dbReference>
<evidence type="ECO:0000259" key="4">
    <source>
        <dbReference type="PROSITE" id="PS50883"/>
    </source>
</evidence>
<evidence type="ECO:0000259" key="3">
    <source>
        <dbReference type="PROSITE" id="PS50113"/>
    </source>
</evidence>
<evidence type="ECO:0000256" key="1">
    <source>
        <dbReference type="SAM" id="Coils"/>
    </source>
</evidence>
<sequence>MQTVYRLRKKDGSYVWIYANAKVVSKEGNLYRVAGYWVDITNLKELEEKLKEEKKLFETLAQNLPAGLLLLKGGKIIFVNDYTLKLFGYTRHEVMNKSPFEFLPFHYRKRAQKVLNEAGTCIEKPKEYTLKLKTKKGEDKYVRLYIISFKKDEECIVLILFTDVTNEILLRKKVYYLAFFDQLTGLPNRHLFIMLLQRFIHDEETNNLHVCMLNLKNFGEINFLFGFDKGDEILKEIANRLRTLVKEGAAARLSGKAFGIALRNKEREEVVELVEKLSKEKVDSVDLNIKAGISSYPQDGENPKELLEKAELALLFAKNTVNFYKKEYEEKLKKELRIKEFLEESIEKKEFGVVYQPIVSLKDFRPVGAEALVRWYHPELGEVPPSIFVPVAEKYGLVSQINYIVMEKAFRELSDFVKEREFYLSINVNAEQFYSVELIQKLIEFEEKFKFPLRNVILELTERALMAKSEKAVEILSELKKLGVKIAIDDFGTGYSSMHYLVEFDVDEIKIDKSFIDKMLENVNAWQVVRNIIELTHNLNALALAEGVENEEQIRELKKLLCDEAQGYYFSPPLPFKKLIEFVENERQNLIK</sequence>
<feature type="domain" description="PAC" evidence="3">
    <location>
        <begin position="1"/>
        <end position="52"/>
    </location>
</feature>
<dbReference type="PANTHER" id="PTHR44757">
    <property type="entry name" value="DIGUANYLATE CYCLASE DGCP"/>
    <property type="match status" value="1"/>
</dbReference>
<dbReference type="Gene3D" id="3.20.20.450">
    <property type="entry name" value="EAL domain"/>
    <property type="match status" value="1"/>
</dbReference>
<dbReference type="Pfam" id="PF08447">
    <property type="entry name" value="PAS_3"/>
    <property type="match status" value="1"/>
</dbReference>
<dbReference type="EMBL" id="AE000657">
    <property type="protein sequence ID" value="AAC06414.1"/>
    <property type="molecule type" value="Genomic_DNA"/>
</dbReference>
<dbReference type="Proteomes" id="UP000000798">
    <property type="component" value="Chromosome"/>
</dbReference>
<keyword evidence="1" id="KW-0175">Coiled coil</keyword>
<dbReference type="InterPro" id="IPR043128">
    <property type="entry name" value="Rev_trsase/Diguanyl_cyclase"/>
</dbReference>
<feature type="coiled-coil region" evidence="1">
    <location>
        <begin position="307"/>
        <end position="345"/>
    </location>
</feature>
<dbReference type="PROSITE" id="PS50887">
    <property type="entry name" value="GGDEF"/>
    <property type="match status" value="1"/>
</dbReference>
<dbReference type="InterPro" id="IPR000014">
    <property type="entry name" value="PAS"/>
</dbReference>
<feature type="domain" description="GGDEF" evidence="5">
    <location>
        <begin position="206"/>
        <end position="326"/>
    </location>
</feature>
<dbReference type="InterPro" id="IPR000700">
    <property type="entry name" value="PAS-assoc_C"/>
</dbReference>
<feature type="domain" description="EAL" evidence="4">
    <location>
        <begin position="335"/>
        <end position="587"/>
    </location>
</feature>
<dbReference type="eggNOG" id="COG2200">
    <property type="taxonomic scope" value="Bacteria"/>
</dbReference>
<dbReference type="Pfam" id="PF13426">
    <property type="entry name" value="PAS_9"/>
    <property type="match status" value="1"/>
</dbReference>